<dbReference type="AlphaFoldDB" id="R0MLH7"/>
<evidence type="ECO:0000313" key="1">
    <source>
        <dbReference type="EMBL" id="EOB15100.1"/>
    </source>
</evidence>
<reference evidence="1 2" key="1">
    <citation type="journal article" date="2013" name="BMC Genomics">
        <title>Comparative genomics of parasitic silkworm microsporidia reveal an association between genome expansion and host adaptation.</title>
        <authorList>
            <person name="Pan G."/>
            <person name="Xu J."/>
            <person name="Li T."/>
            <person name="Xia Q."/>
            <person name="Liu S.L."/>
            <person name="Zhang G."/>
            <person name="Li S."/>
            <person name="Li C."/>
            <person name="Liu H."/>
            <person name="Yang L."/>
            <person name="Liu T."/>
            <person name="Zhang X."/>
            <person name="Wu Z."/>
            <person name="Fan W."/>
            <person name="Dang X."/>
            <person name="Xiang H."/>
            <person name="Tao M."/>
            <person name="Li Y."/>
            <person name="Hu J."/>
            <person name="Li Z."/>
            <person name="Lin L."/>
            <person name="Luo J."/>
            <person name="Geng L."/>
            <person name="Wang L."/>
            <person name="Long M."/>
            <person name="Wan Y."/>
            <person name="He N."/>
            <person name="Zhang Z."/>
            <person name="Lu C."/>
            <person name="Keeling P.J."/>
            <person name="Wang J."/>
            <person name="Xiang Z."/>
            <person name="Zhou Z."/>
        </authorList>
    </citation>
    <scope>NUCLEOTIDE SEQUENCE [LARGE SCALE GENOMIC DNA]</scope>
    <source>
        <strain evidence="2">CQ1 / CVCC 102059</strain>
    </source>
</reference>
<dbReference type="VEuPathDB" id="MicrosporidiaDB:NBO_10g0090"/>
<organism evidence="1 2">
    <name type="scientific">Nosema bombycis (strain CQ1 / CVCC 102059)</name>
    <name type="common">Microsporidian parasite</name>
    <name type="synonym">Pebrine of silkworm</name>
    <dbReference type="NCBI Taxonomy" id="578461"/>
    <lineage>
        <taxon>Eukaryota</taxon>
        <taxon>Fungi</taxon>
        <taxon>Fungi incertae sedis</taxon>
        <taxon>Microsporidia</taxon>
        <taxon>Nosematidae</taxon>
        <taxon>Nosema</taxon>
    </lineage>
</organism>
<keyword evidence="2" id="KW-1185">Reference proteome</keyword>
<sequence>MTFIKKDCILKFFNYNFFYVREFCSYAFLKFTRNITKDPNETKRQIKNSNLERRRLAL</sequence>
<evidence type="ECO:0000313" key="2">
    <source>
        <dbReference type="Proteomes" id="UP000016927"/>
    </source>
</evidence>
<dbReference type="EMBL" id="KB908918">
    <property type="protein sequence ID" value="EOB15100.1"/>
    <property type="molecule type" value="Genomic_DNA"/>
</dbReference>
<dbReference type="Proteomes" id="UP000016927">
    <property type="component" value="Unassembled WGS sequence"/>
</dbReference>
<accession>R0MLH7</accession>
<gene>
    <name evidence="1" type="ORF">NBO_10g0090</name>
</gene>
<protein>
    <submittedName>
        <fullName evidence="1">Uncharacterized protein</fullName>
    </submittedName>
</protein>
<dbReference type="HOGENOM" id="CLU_2979676_0_0_1"/>
<proteinExistence type="predicted"/>
<name>R0MLH7_NOSB1</name>